<dbReference type="SUPFAM" id="SSF48452">
    <property type="entry name" value="TPR-like"/>
    <property type="match status" value="1"/>
</dbReference>
<dbReference type="Pfam" id="PF00085">
    <property type="entry name" value="Thioredoxin"/>
    <property type="match status" value="1"/>
</dbReference>
<name>A0ABT3WMT2_9PROT</name>
<dbReference type="PANTHER" id="PTHR45663">
    <property type="entry name" value="GEO12009P1"/>
    <property type="match status" value="1"/>
</dbReference>
<comment type="caution">
    <text evidence="3">The sequence shown here is derived from an EMBL/GenBank/DDBJ whole genome shotgun (WGS) entry which is preliminary data.</text>
</comment>
<dbReference type="Pfam" id="PF14561">
    <property type="entry name" value="TPR_20"/>
    <property type="match status" value="1"/>
</dbReference>
<dbReference type="PROSITE" id="PS50005">
    <property type="entry name" value="TPR"/>
    <property type="match status" value="1"/>
</dbReference>
<dbReference type="Gene3D" id="3.40.30.10">
    <property type="entry name" value="Glutaredoxin"/>
    <property type="match status" value="1"/>
</dbReference>
<dbReference type="Proteomes" id="UP001165575">
    <property type="component" value="Unassembled WGS sequence"/>
</dbReference>
<dbReference type="InterPro" id="IPR036249">
    <property type="entry name" value="Thioredoxin-like_sf"/>
</dbReference>
<dbReference type="Gene3D" id="1.25.40.10">
    <property type="entry name" value="Tetratricopeptide repeat domain"/>
    <property type="match status" value="2"/>
</dbReference>
<organism evidence="3 4">
    <name type="scientific">Bombella pollinis</name>
    <dbReference type="NCBI Taxonomy" id="2967337"/>
    <lineage>
        <taxon>Bacteria</taxon>
        <taxon>Pseudomonadati</taxon>
        <taxon>Pseudomonadota</taxon>
        <taxon>Alphaproteobacteria</taxon>
        <taxon>Acetobacterales</taxon>
        <taxon>Acetobacteraceae</taxon>
        <taxon>Bombella</taxon>
    </lineage>
</organism>
<evidence type="ECO:0000313" key="4">
    <source>
        <dbReference type="Proteomes" id="UP001165575"/>
    </source>
</evidence>
<gene>
    <name evidence="3" type="ORF">NQF89_07980</name>
</gene>
<protein>
    <submittedName>
        <fullName evidence="3">Tetratricopeptide repeat protein</fullName>
    </submittedName>
</protein>
<evidence type="ECO:0000313" key="3">
    <source>
        <dbReference type="EMBL" id="MCX5620361.1"/>
    </source>
</evidence>
<dbReference type="RefSeq" id="WP_155573865.1">
    <property type="nucleotide sequence ID" value="NZ_JANIDX010000007.1"/>
</dbReference>
<dbReference type="InterPro" id="IPR019734">
    <property type="entry name" value="TPR_rpt"/>
</dbReference>
<sequence length="306" mass="32651">MTDSLFSPHTPAHAVDVDQSNFMQKVVEASTTTPVIVEFFSPTSSSAQHVSPQLTKAIQAMEGRITLARVNVTTNRTLITQLAQMGLPLQTVPLLVAFWQGQVRDILPGKASESQLKTCLEALLKESGQSLPASALLDAAKTALHSGEWAEATNHYASLLEIEPDSPEGWAGLIRCMIGLNDPEGAEEAASQVPEHLLTAPLITEAKAALQTYLEGQKAAGKLSHLRQAVAQSPEDTALLTELATALNGAGQRDDAAQLLLDIIARDKDGAGQDAKAQLLKLFESWGMTDPATLAARRKLSSLLFS</sequence>
<evidence type="ECO:0000259" key="2">
    <source>
        <dbReference type="Pfam" id="PF00085"/>
    </source>
</evidence>
<dbReference type="InterPro" id="IPR013766">
    <property type="entry name" value="Thioredoxin_domain"/>
</dbReference>
<dbReference type="PANTHER" id="PTHR45663:SF11">
    <property type="entry name" value="GEO12009P1"/>
    <property type="match status" value="1"/>
</dbReference>
<accession>A0ABT3WMT2</accession>
<dbReference type="EMBL" id="JANIDX010000007">
    <property type="protein sequence ID" value="MCX5620361.1"/>
    <property type="molecule type" value="Genomic_DNA"/>
</dbReference>
<evidence type="ECO:0000256" key="1">
    <source>
        <dbReference type="PROSITE-ProRule" id="PRU00339"/>
    </source>
</evidence>
<proteinExistence type="predicted"/>
<reference evidence="3 4" key="1">
    <citation type="submission" date="2022-07" db="EMBL/GenBank/DDBJ databases">
        <title>Bombella genomes.</title>
        <authorList>
            <person name="Harer L."/>
            <person name="Styblova S."/>
            <person name="Ehrmann M."/>
        </authorList>
    </citation>
    <scope>NUCLEOTIDE SEQUENCE [LARGE SCALE GENOMIC DNA]</scope>
    <source>
        <strain evidence="3 4">TMW 2.2556</strain>
    </source>
</reference>
<keyword evidence="4" id="KW-1185">Reference proteome</keyword>
<feature type="domain" description="Thioredoxin" evidence="2">
    <location>
        <begin position="16"/>
        <end position="120"/>
    </location>
</feature>
<keyword evidence="1" id="KW-0802">TPR repeat</keyword>
<dbReference type="SUPFAM" id="SSF52833">
    <property type="entry name" value="Thioredoxin-like"/>
    <property type="match status" value="1"/>
</dbReference>
<feature type="repeat" description="TPR" evidence="1">
    <location>
        <begin position="133"/>
        <end position="166"/>
    </location>
</feature>
<dbReference type="InterPro" id="IPR011990">
    <property type="entry name" value="TPR-like_helical_dom_sf"/>
</dbReference>
<dbReference type="Pfam" id="PF14559">
    <property type="entry name" value="TPR_19"/>
    <property type="match status" value="1"/>
</dbReference>